<organism evidence="1 2">
    <name type="scientific">Alteribacillus bidgolensis</name>
    <dbReference type="NCBI Taxonomy" id="930129"/>
    <lineage>
        <taxon>Bacteria</taxon>
        <taxon>Bacillati</taxon>
        <taxon>Bacillota</taxon>
        <taxon>Bacilli</taxon>
        <taxon>Bacillales</taxon>
        <taxon>Bacillaceae</taxon>
        <taxon>Alteribacillus</taxon>
    </lineage>
</organism>
<dbReference type="RefSeq" id="WP_091585164.1">
    <property type="nucleotide sequence ID" value="NZ_FNDU01000006.1"/>
</dbReference>
<gene>
    <name evidence="1" type="ORF">SAMN05216352_106193</name>
</gene>
<evidence type="ECO:0000313" key="2">
    <source>
        <dbReference type="Proteomes" id="UP000199017"/>
    </source>
</evidence>
<sequence>MWDYRIIKSKQKDGSELYSIAEVYFKDDGKPWGFVEADGSFLTWETVEDLEKNIDWFKEAFNKPVFREKEDGTLIERKNK</sequence>
<name>A0A1G8JH54_9BACI</name>
<protein>
    <submittedName>
        <fullName evidence="1">Uncharacterized protein</fullName>
    </submittedName>
</protein>
<proteinExistence type="predicted"/>
<dbReference type="EMBL" id="FNDU01000006">
    <property type="protein sequence ID" value="SDI30421.1"/>
    <property type="molecule type" value="Genomic_DNA"/>
</dbReference>
<reference evidence="1 2" key="1">
    <citation type="submission" date="2016-10" db="EMBL/GenBank/DDBJ databases">
        <authorList>
            <person name="de Groot N.N."/>
        </authorList>
    </citation>
    <scope>NUCLEOTIDE SEQUENCE [LARGE SCALE GENOMIC DNA]</scope>
    <source>
        <strain evidence="2">P4B,CCM 7963,CECT 7998,DSM 25260,IBRC-M 10614,KCTC 13821</strain>
    </source>
</reference>
<accession>A0A1G8JH54</accession>
<dbReference type="AlphaFoldDB" id="A0A1G8JH54"/>
<keyword evidence="2" id="KW-1185">Reference proteome</keyword>
<evidence type="ECO:0000313" key="1">
    <source>
        <dbReference type="EMBL" id="SDI30421.1"/>
    </source>
</evidence>
<dbReference type="Proteomes" id="UP000199017">
    <property type="component" value="Unassembled WGS sequence"/>
</dbReference>
<dbReference type="OrthoDB" id="2455843at2"/>